<protein>
    <recommendedName>
        <fullName evidence="4">Transcriptional regulator MntR</fullName>
    </recommendedName>
    <alternativeName>
        <fullName evidence="13">Manganese transport regulator</fullName>
    </alternativeName>
</protein>
<dbReference type="FunFam" id="1.10.60.10:FF:000004">
    <property type="entry name" value="DtxR family transcriptional regulator"/>
    <property type="match status" value="1"/>
</dbReference>
<dbReference type="Pfam" id="PF02742">
    <property type="entry name" value="Fe_dep_repr_C"/>
    <property type="match status" value="1"/>
</dbReference>
<dbReference type="InterPro" id="IPR022687">
    <property type="entry name" value="HTH_DTXR"/>
</dbReference>
<evidence type="ECO:0000256" key="12">
    <source>
        <dbReference type="ARBA" id="ARBA00025185"/>
    </source>
</evidence>
<evidence type="ECO:0000256" key="6">
    <source>
        <dbReference type="ARBA" id="ARBA00022491"/>
    </source>
</evidence>
<keyword evidence="5" id="KW-0963">Cytoplasm</keyword>
<keyword evidence="8" id="KW-0238">DNA-binding</keyword>
<feature type="domain" description="HTH dtxR-type" evidence="14">
    <location>
        <begin position="15"/>
        <end position="78"/>
    </location>
</feature>
<keyword evidence="10" id="KW-0804">Transcription</keyword>
<dbReference type="Proteomes" id="UP000182427">
    <property type="component" value="Chromosome I"/>
</dbReference>
<evidence type="ECO:0000313" key="16">
    <source>
        <dbReference type="Proteomes" id="UP000182427"/>
    </source>
</evidence>
<keyword evidence="9" id="KW-0010">Activator</keyword>
<reference evidence="15 16" key="1">
    <citation type="submission" date="2016-10" db="EMBL/GenBank/DDBJ databases">
        <authorList>
            <person name="de Groot N.N."/>
        </authorList>
    </citation>
    <scope>NUCLEOTIDE SEQUENCE [LARGE SCALE GENOMIC DNA]</scope>
    <source>
        <strain evidence="15 16">GAS232</strain>
    </source>
</reference>
<proteinExistence type="inferred from homology"/>
<evidence type="ECO:0000256" key="3">
    <source>
        <dbReference type="ARBA" id="ARBA00011738"/>
    </source>
</evidence>
<dbReference type="Gene3D" id="1.10.10.10">
    <property type="entry name" value="Winged helix-like DNA-binding domain superfamily/Winged helix DNA-binding domain"/>
    <property type="match status" value="1"/>
</dbReference>
<evidence type="ECO:0000259" key="14">
    <source>
        <dbReference type="PROSITE" id="PS50944"/>
    </source>
</evidence>
<dbReference type="GO" id="GO:0005737">
    <property type="term" value="C:cytoplasm"/>
    <property type="evidence" value="ECO:0007669"/>
    <property type="project" value="UniProtKB-SubCell"/>
</dbReference>
<dbReference type="InterPro" id="IPR022689">
    <property type="entry name" value="Iron_dep_repressor"/>
</dbReference>
<evidence type="ECO:0000256" key="1">
    <source>
        <dbReference type="ARBA" id="ARBA00004496"/>
    </source>
</evidence>
<dbReference type="InterPro" id="IPR036388">
    <property type="entry name" value="WH-like_DNA-bd_sf"/>
</dbReference>
<keyword evidence="7" id="KW-0805">Transcription regulation</keyword>
<organism evidence="15 16">
    <name type="scientific">Terriglobus roseus</name>
    <dbReference type="NCBI Taxonomy" id="392734"/>
    <lineage>
        <taxon>Bacteria</taxon>
        <taxon>Pseudomonadati</taxon>
        <taxon>Acidobacteriota</taxon>
        <taxon>Terriglobia</taxon>
        <taxon>Terriglobales</taxon>
        <taxon>Acidobacteriaceae</taxon>
        <taxon>Terriglobus</taxon>
    </lineage>
</organism>
<comment type="function">
    <text evidence="12">In the presence of manganese, represses expression of mntH and mntS. Up-regulates expression of mntP.</text>
</comment>
<dbReference type="PROSITE" id="PS50944">
    <property type="entry name" value="HTH_DTXR"/>
    <property type="match status" value="1"/>
</dbReference>
<dbReference type="PANTHER" id="PTHR33238:SF11">
    <property type="entry name" value="TRANSCRIPTIONAL REGULATOR MNTR"/>
    <property type="match status" value="1"/>
</dbReference>
<keyword evidence="16" id="KW-1185">Reference proteome</keyword>
<keyword evidence="11" id="KW-0464">Manganese</keyword>
<evidence type="ECO:0000256" key="7">
    <source>
        <dbReference type="ARBA" id="ARBA00023015"/>
    </source>
</evidence>
<evidence type="ECO:0000256" key="13">
    <source>
        <dbReference type="ARBA" id="ARBA00032593"/>
    </source>
</evidence>
<dbReference type="SMART" id="SM00529">
    <property type="entry name" value="HTH_DTXR"/>
    <property type="match status" value="1"/>
</dbReference>
<evidence type="ECO:0000256" key="11">
    <source>
        <dbReference type="ARBA" id="ARBA00023211"/>
    </source>
</evidence>
<keyword evidence="6" id="KW-0678">Repressor</keyword>
<evidence type="ECO:0000256" key="9">
    <source>
        <dbReference type="ARBA" id="ARBA00023159"/>
    </source>
</evidence>
<comment type="subcellular location">
    <subcellularLocation>
        <location evidence="1">Cytoplasm</location>
    </subcellularLocation>
</comment>
<dbReference type="InterPro" id="IPR036390">
    <property type="entry name" value="WH_DNA-bd_sf"/>
</dbReference>
<comment type="subunit">
    <text evidence="3">Homodimer.</text>
</comment>
<dbReference type="AlphaFoldDB" id="A0A1G7R0C5"/>
<dbReference type="InterPro" id="IPR050536">
    <property type="entry name" value="DtxR_MntR_Metal-Reg"/>
</dbReference>
<evidence type="ECO:0000313" key="15">
    <source>
        <dbReference type="EMBL" id="SDG03390.1"/>
    </source>
</evidence>
<dbReference type="GO" id="GO:0046914">
    <property type="term" value="F:transition metal ion binding"/>
    <property type="evidence" value="ECO:0007669"/>
    <property type="project" value="InterPro"/>
</dbReference>
<dbReference type="Pfam" id="PF01325">
    <property type="entry name" value="Fe_dep_repress"/>
    <property type="match status" value="1"/>
</dbReference>
<dbReference type="EMBL" id="LT629690">
    <property type="protein sequence ID" value="SDG03390.1"/>
    <property type="molecule type" value="Genomic_DNA"/>
</dbReference>
<evidence type="ECO:0000256" key="2">
    <source>
        <dbReference type="ARBA" id="ARBA00007871"/>
    </source>
</evidence>
<accession>A0A1G7R0C5</accession>
<comment type="similarity">
    <text evidence="2">Belongs to the DtxR/MntR family.</text>
</comment>
<dbReference type="InterPro" id="IPR036421">
    <property type="entry name" value="Fe_dep_repressor_sf"/>
</dbReference>
<sequence length="165" mass="18265">MTAMAKQRVVARRSSESVDDYLKAIYALGGEPPRRVGSSELAKRLGVAPASITNMLQKLSGEKGSLIDYKLGHGVLLSPAGRSRALEIVRHHRLLETFLFQVLGYPIEELHDEAERLEHFISERFEQRIAEKLGDPTRDPHGHCIPAMDGAMPSQHGVDCNCGRP</sequence>
<dbReference type="GO" id="GO:0003677">
    <property type="term" value="F:DNA binding"/>
    <property type="evidence" value="ECO:0007669"/>
    <property type="project" value="UniProtKB-KW"/>
</dbReference>
<evidence type="ECO:0000256" key="4">
    <source>
        <dbReference type="ARBA" id="ARBA00022386"/>
    </source>
</evidence>
<evidence type="ECO:0000256" key="10">
    <source>
        <dbReference type="ARBA" id="ARBA00023163"/>
    </source>
</evidence>
<dbReference type="SUPFAM" id="SSF46785">
    <property type="entry name" value="Winged helix' DNA-binding domain"/>
    <property type="match status" value="1"/>
</dbReference>
<dbReference type="PANTHER" id="PTHR33238">
    <property type="entry name" value="IRON (METAL) DEPENDENT REPRESSOR, DTXR FAMILY"/>
    <property type="match status" value="1"/>
</dbReference>
<evidence type="ECO:0000256" key="5">
    <source>
        <dbReference type="ARBA" id="ARBA00022490"/>
    </source>
</evidence>
<dbReference type="GO" id="GO:0046983">
    <property type="term" value="F:protein dimerization activity"/>
    <property type="evidence" value="ECO:0007669"/>
    <property type="project" value="InterPro"/>
</dbReference>
<gene>
    <name evidence="15" type="ORF">SAMN05444167_4047</name>
</gene>
<evidence type="ECO:0000256" key="8">
    <source>
        <dbReference type="ARBA" id="ARBA00023125"/>
    </source>
</evidence>
<dbReference type="GO" id="GO:0003700">
    <property type="term" value="F:DNA-binding transcription factor activity"/>
    <property type="evidence" value="ECO:0007669"/>
    <property type="project" value="InterPro"/>
</dbReference>
<dbReference type="SUPFAM" id="SSF47979">
    <property type="entry name" value="Iron-dependent repressor protein, dimerization domain"/>
    <property type="match status" value="1"/>
</dbReference>
<name>A0A1G7R0C5_9BACT</name>
<dbReference type="InterPro" id="IPR001367">
    <property type="entry name" value="Fe_dep_repressor"/>
</dbReference>